<keyword evidence="6 9" id="KW-1133">Transmembrane helix</keyword>
<dbReference type="SUPFAM" id="SSF103473">
    <property type="entry name" value="MFS general substrate transporter"/>
    <property type="match status" value="1"/>
</dbReference>
<feature type="transmembrane region" description="Helical" evidence="9">
    <location>
        <begin position="26"/>
        <end position="43"/>
    </location>
</feature>
<evidence type="ECO:0000256" key="3">
    <source>
        <dbReference type="ARBA" id="ARBA00022448"/>
    </source>
</evidence>
<dbReference type="PANTHER" id="PTHR42718:SF9">
    <property type="entry name" value="MAJOR FACILITATOR SUPERFAMILY MULTIDRUG TRANSPORTER MFSC"/>
    <property type="match status" value="1"/>
</dbReference>
<organism evidence="11 12">
    <name type="scientific">Edaphobacter modestus</name>
    <dbReference type="NCBI Taxonomy" id="388466"/>
    <lineage>
        <taxon>Bacteria</taxon>
        <taxon>Pseudomonadati</taxon>
        <taxon>Acidobacteriota</taxon>
        <taxon>Terriglobia</taxon>
        <taxon>Terriglobales</taxon>
        <taxon>Acidobacteriaceae</taxon>
        <taxon>Edaphobacter</taxon>
    </lineage>
</organism>
<proteinExistence type="inferred from homology"/>
<dbReference type="PROSITE" id="PS50850">
    <property type="entry name" value="MFS"/>
    <property type="match status" value="1"/>
</dbReference>
<keyword evidence="4" id="KW-1003">Cell membrane</keyword>
<dbReference type="InterPro" id="IPR020846">
    <property type="entry name" value="MFS_dom"/>
</dbReference>
<feature type="transmembrane region" description="Helical" evidence="9">
    <location>
        <begin position="417"/>
        <end position="439"/>
    </location>
</feature>
<dbReference type="Gene3D" id="1.20.1250.20">
    <property type="entry name" value="MFS general substrate transporter like domains"/>
    <property type="match status" value="1"/>
</dbReference>
<feature type="transmembrane region" description="Helical" evidence="9">
    <location>
        <begin position="508"/>
        <end position="529"/>
    </location>
</feature>
<name>A0A4Q7YDR4_9BACT</name>
<reference evidence="11 12" key="1">
    <citation type="submission" date="2019-02" db="EMBL/GenBank/DDBJ databases">
        <title>Genomic Encyclopedia of Archaeal and Bacterial Type Strains, Phase II (KMG-II): from individual species to whole genera.</title>
        <authorList>
            <person name="Goeker M."/>
        </authorList>
    </citation>
    <scope>NUCLEOTIDE SEQUENCE [LARGE SCALE GENOMIC DNA]</scope>
    <source>
        <strain evidence="11 12">DSM 18101</strain>
    </source>
</reference>
<feature type="transmembrane region" description="Helical" evidence="9">
    <location>
        <begin position="217"/>
        <end position="234"/>
    </location>
</feature>
<evidence type="ECO:0000256" key="8">
    <source>
        <dbReference type="SAM" id="MobiDB-lite"/>
    </source>
</evidence>
<feature type="transmembrane region" description="Helical" evidence="9">
    <location>
        <begin position="63"/>
        <end position="86"/>
    </location>
</feature>
<dbReference type="InterPro" id="IPR036259">
    <property type="entry name" value="MFS_trans_sf"/>
</dbReference>
<evidence type="ECO:0000256" key="5">
    <source>
        <dbReference type="ARBA" id="ARBA00022692"/>
    </source>
</evidence>
<feature type="region of interest" description="Disordered" evidence="8">
    <location>
        <begin position="1"/>
        <end position="20"/>
    </location>
</feature>
<keyword evidence="5 9" id="KW-0812">Transmembrane</keyword>
<dbReference type="InterPro" id="IPR011701">
    <property type="entry name" value="MFS"/>
</dbReference>
<feature type="transmembrane region" description="Helical" evidence="9">
    <location>
        <begin position="354"/>
        <end position="370"/>
    </location>
</feature>
<evidence type="ECO:0000256" key="6">
    <source>
        <dbReference type="ARBA" id="ARBA00022989"/>
    </source>
</evidence>
<feature type="transmembrane region" description="Helical" evidence="9">
    <location>
        <begin position="246"/>
        <end position="265"/>
    </location>
</feature>
<dbReference type="AlphaFoldDB" id="A0A4Q7YDR4"/>
<feature type="domain" description="Major facilitator superfamily (MFS) profile" evidence="10">
    <location>
        <begin position="27"/>
        <end position="530"/>
    </location>
</feature>
<dbReference type="Proteomes" id="UP000292958">
    <property type="component" value="Unassembled WGS sequence"/>
</dbReference>
<keyword evidence="7 9" id="KW-0472">Membrane</keyword>
<feature type="transmembrane region" description="Helical" evidence="9">
    <location>
        <begin position="320"/>
        <end position="342"/>
    </location>
</feature>
<dbReference type="OrthoDB" id="7254021at2"/>
<keyword evidence="12" id="KW-1185">Reference proteome</keyword>
<evidence type="ECO:0000313" key="12">
    <source>
        <dbReference type="Proteomes" id="UP000292958"/>
    </source>
</evidence>
<evidence type="ECO:0000256" key="1">
    <source>
        <dbReference type="ARBA" id="ARBA00004651"/>
    </source>
</evidence>
<dbReference type="EMBL" id="SHKW01000003">
    <property type="protein sequence ID" value="RZU35240.1"/>
    <property type="molecule type" value="Genomic_DNA"/>
</dbReference>
<dbReference type="Pfam" id="PF07690">
    <property type="entry name" value="MFS_1"/>
    <property type="match status" value="1"/>
</dbReference>
<dbReference type="NCBIfam" id="TIGR00711">
    <property type="entry name" value="efflux_EmrB"/>
    <property type="match status" value="1"/>
</dbReference>
<evidence type="ECO:0000259" key="10">
    <source>
        <dbReference type="PROSITE" id="PS50850"/>
    </source>
</evidence>
<feature type="transmembrane region" description="Helical" evidence="9">
    <location>
        <begin position="122"/>
        <end position="143"/>
    </location>
</feature>
<dbReference type="GO" id="GO:0005886">
    <property type="term" value="C:plasma membrane"/>
    <property type="evidence" value="ECO:0007669"/>
    <property type="project" value="UniProtKB-SubCell"/>
</dbReference>
<evidence type="ECO:0000256" key="7">
    <source>
        <dbReference type="ARBA" id="ARBA00023136"/>
    </source>
</evidence>
<evidence type="ECO:0000256" key="4">
    <source>
        <dbReference type="ARBA" id="ARBA00022475"/>
    </source>
</evidence>
<feature type="transmembrane region" description="Helical" evidence="9">
    <location>
        <begin position="382"/>
        <end position="405"/>
    </location>
</feature>
<dbReference type="InterPro" id="IPR004638">
    <property type="entry name" value="EmrB-like"/>
</dbReference>
<protein>
    <submittedName>
        <fullName evidence="11">DHA2 family multidrug resistance protein</fullName>
    </submittedName>
</protein>
<feature type="transmembrane region" description="Helical" evidence="9">
    <location>
        <begin position="285"/>
        <end position="308"/>
    </location>
</feature>
<dbReference type="GO" id="GO:0022857">
    <property type="term" value="F:transmembrane transporter activity"/>
    <property type="evidence" value="ECO:0007669"/>
    <property type="project" value="InterPro"/>
</dbReference>
<gene>
    <name evidence="11" type="ORF">BDD14_6002</name>
</gene>
<keyword evidence="3" id="KW-0813">Transport</keyword>
<accession>A0A4Q7YDR4</accession>
<feature type="transmembrane region" description="Helical" evidence="9">
    <location>
        <begin position="155"/>
        <end position="173"/>
    </location>
</feature>
<evidence type="ECO:0000256" key="2">
    <source>
        <dbReference type="ARBA" id="ARBA00008537"/>
    </source>
</evidence>
<comment type="similarity">
    <text evidence="2">Belongs to the major facilitator superfamily. EmrB family.</text>
</comment>
<feature type="transmembrane region" description="Helical" evidence="9">
    <location>
        <begin position="93"/>
        <end position="110"/>
    </location>
</feature>
<comment type="caution">
    <text evidence="11">The sequence shown here is derived from an EMBL/GenBank/DDBJ whole genome shotgun (WGS) entry which is preliminary data.</text>
</comment>
<evidence type="ECO:0000256" key="9">
    <source>
        <dbReference type="SAM" id="Phobius"/>
    </source>
</evidence>
<comment type="subcellular location">
    <subcellularLocation>
        <location evidence="1">Cell membrane</location>
        <topology evidence="1">Multi-pass membrane protein</topology>
    </subcellularLocation>
</comment>
<evidence type="ECO:0000313" key="11">
    <source>
        <dbReference type="EMBL" id="RZU35240.1"/>
    </source>
</evidence>
<dbReference type="PANTHER" id="PTHR42718">
    <property type="entry name" value="MAJOR FACILITATOR SUPERFAMILY MULTIDRUG TRANSPORTER MFSC"/>
    <property type="match status" value="1"/>
</dbReference>
<sequence>MQEQIIHPQPPPASSPTELSPNQSKYLLLGLALATAMEFYTFESMNMVLPDITGSLGVSFDEASWILTVYSSFLFLGVPLSFWLAGHFGYKRFLMWNTALFAMMSVGADLSPTLGTMLIFRAIQGLAGAGLTVWWLAGIYMIIPKEKWGSSMMTTTVRLYFANMAGLILSGFLTDHLNWRLICVPNMILAFAAIRLLKINFPVLPKAGSLRLRHTDYPGLILAAIGFLSLQVILSRGHVDDWFGSPHIRLLALISVTAIIAFVYWERRPGNHFPLMDMSLLSNRYTLAAVFIGIFAGMILSGSLFVLPQFLRLVDTQTHSATQTGCLIAFYTLAYAVLRPIMSKVLSKIGPRKTTALAFCLLIVAMLLFYRCITTSTPDAYFLLPLALYAGCLTTVLPAIGQGAVGKLDPGRQLDGLQIYLTFRQLGASLGVAFLTILLERRETLHSSRLYEHLNAANETTSTALSSMSNFLYTNSGASPTGTRLMSVGLLARGGAQQVASLSYADCFLFMAMIGGLAFCFIPLLPPFVAAPKQAEQLLPSRIEKETPRT</sequence>
<dbReference type="Gene3D" id="1.20.1720.10">
    <property type="entry name" value="Multidrug resistance protein D"/>
    <property type="match status" value="1"/>
</dbReference>
<dbReference type="RefSeq" id="WP_130424509.1">
    <property type="nucleotide sequence ID" value="NZ_SHKW01000003.1"/>
</dbReference>